<dbReference type="Proteomes" id="UP001164726">
    <property type="component" value="Chromosome"/>
</dbReference>
<sequence length="72" mass="8686">MKEHVINSIQKQKKRQELLDEIDRILQTYCHGCLLYRHFKKEKGRQYAYRFCIHSCTVGEKLKECGKKLTEL</sequence>
<dbReference type="GO" id="GO:0008270">
    <property type="term" value="F:zinc ion binding"/>
    <property type="evidence" value="ECO:0007669"/>
    <property type="project" value="UniProtKB-KW"/>
</dbReference>
<organism evidence="1 2">
    <name type="scientific">Fervidibacillus halotolerans</name>
    <dbReference type="NCBI Taxonomy" id="2980027"/>
    <lineage>
        <taxon>Bacteria</taxon>
        <taxon>Bacillati</taxon>
        <taxon>Bacillota</taxon>
        <taxon>Bacilli</taxon>
        <taxon>Bacillales</taxon>
        <taxon>Bacillaceae</taxon>
        <taxon>Fervidibacillus</taxon>
    </lineage>
</organism>
<keyword evidence="1" id="KW-0862">Zinc</keyword>
<keyword evidence="1" id="KW-0863">Zinc-finger</keyword>
<dbReference type="EMBL" id="CP106877">
    <property type="protein sequence ID" value="WAA13266.1"/>
    <property type="molecule type" value="Genomic_DNA"/>
</dbReference>
<evidence type="ECO:0000313" key="1">
    <source>
        <dbReference type="EMBL" id="WAA13266.1"/>
    </source>
</evidence>
<keyword evidence="1" id="KW-0479">Metal-binding</keyword>
<dbReference type="Pfam" id="PF10782">
    <property type="entry name" value="zf-C2HCIx2C"/>
    <property type="match status" value="1"/>
</dbReference>
<dbReference type="RefSeq" id="WP_275421420.1">
    <property type="nucleotide sequence ID" value="NZ_CP106877.1"/>
</dbReference>
<dbReference type="KEGG" id="fhl:OE105_03855"/>
<dbReference type="AlphaFoldDB" id="A0A9E8M152"/>
<accession>A0A9E8M152</accession>
<name>A0A9E8M152_9BACI</name>
<keyword evidence="2" id="KW-1185">Reference proteome</keyword>
<proteinExistence type="predicted"/>
<protein>
    <submittedName>
        <fullName evidence="1">Zinc-finger domain-containing protein</fullName>
    </submittedName>
</protein>
<reference evidence="1" key="1">
    <citation type="submission" date="2022-09" db="EMBL/GenBank/DDBJ databases">
        <title>Complete Genomes of Fervidibacillus albus and Fervidibacillus halotolerans isolated from tidal flat sediments.</title>
        <authorList>
            <person name="Kwon K.K."/>
            <person name="Yang S.-H."/>
            <person name="Park M.J."/>
            <person name="Oh H.-M."/>
        </authorList>
    </citation>
    <scope>NUCLEOTIDE SEQUENCE</scope>
    <source>
        <strain evidence="1">MEBiC13594</strain>
    </source>
</reference>
<dbReference type="InterPro" id="IPR019718">
    <property type="entry name" value="DUF2602"/>
</dbReference>
<gene>
    <name evidence="1" type="ORF">OE105_03855</name>
</gene>
<evidence type="ECO:0000313" key="2">
    <source>
        <dbReference type="Proteomes" id="UP001164726"/>
    </source>
</evidence>